<feature type="transmembrane region" description="Helical" evidence="1">
    <location>
        <begin position="46"/>
        <end position="68"/>
    </location>
</feature>
<evidence type="ECO:0000313" key="2">
    <source>
        <dbReference type="EMBL" id="ARX34949.1"/>
    </source>
</evidence>
<keyword evidence="1" id="KW-0812">Transmembrane</keyword>
<organism evidence="3 5">
    <name type="scientific">Proteus mirabilis</name>
    <dbReference type="NCBI Taxonomy" id="584"/>
    <lineage>
        <taxon>Bacteria</taxon>
        <taxon>Pseudomonadati</taxon>
        <taxon>Pseudomonadota</taxon>
        <taxon>Gammaproteobacteria</taxon>
        <taxon>Enterobacterales</taxon>
        <taxon>Morganellaceae</taxon>
        <taxon>Proteus</taxon>
    </lineage>
</organism>
<evidence type="ECO:0000256" key="1">
    <source>
        <dbReference type="SAM" id="Phobius"/>
    </source>
</evidence>
<feature type="transmembrane region" description="Helical" evidence="1">
    <location>
        <begin position="117"/>
        <end position="137"/>
    </location>
</feature>
<dbReference type="STRING" id="584.AOUC001_09485"/>
<dbReference type="RefSeq" id="WP_004242891.1">
    <property type="nucleotide sequence ID" value="NZ_ABFCQN020000018.1"/>
</dbReference>
<dbReference type="EMBL" id="UGTS01000006">
    <property type="protein sequence ID" value="SUC40742.1"/>
    <property type="molecule type" value="Genomic_DNA"/>
</dbReference>
<proteinExistence type="predicted"/>
<feature type="transmembrane region" description="Helical" evidence="1">
    <location>
        <begin position="149"/>
        <end position="170"/>
    </location>
</feature>
<dbReference type="Pfam" id="PF04976">
    <property type="entry name" value="DmsC"/>
    <property type="match status" value="1"/>
</dbReference>
<feature type="transmembrane region" description="Helical" evidence="1">
    <location>
        <begin position="182"/>
        <end position="203"/>
    </location>
</feature>
<dbReference type="GO" id="GO:0005886">
    <property type="term" value="C:plasma membrane"/>
    <property type="evidence" value="ECO:0007669"/>
    <property type="project" value="TreeGrafter"/>
</dbReference>
<dbReference type="GO" id="GO:0019645">
    <property type="term" value="P:anaerobic electron transport chain"/>
    <property type="evidence" value="ECO:0007669"/>
    <property type="project" value="InterPro"/>
</dbReference>
<name>A0A1Z1SWS8_PROMI</name>
<reference evidence="2 4" key="1">
    <citation type="submission" date="2017-05" db="EMBL/GenBank/DDBJ databases">
        <title>Whole genome sequencing of Proteus mirabilis AR_0155.</title>
        <authorList>
            <person name="Conlan S."/>
            <person name="Thomas P.J."/>
            <person name="Mullikin J."/>
            <person name="Frank K.M."/>
            <person name="Segre J.A."/>
        </authorList>
    </citation>
    <scope>NUCLEOTIDE SEQUENCE [LARGE SCALE GENOMIC DNA]</scope>
    <source>
        <strain evidence="2 4">AR_0155</strain>
    </source>
</reference>
<feature type="transmembrane region" description="Helical" evidence="1">
    <location>
        <begin position="223"/>
        <end position="245"/>
    </location>
</feature>
<dbReference type="AlphaFoldDB" id="A0A1Z1SWS8"/>
<feature type="transmembrane region" description="Helical" evidence="1">
    <location>
        <begin position="252"/>
        <end position="276"/>
    </location>
</feature>
<protein>
    <submittedName>
        <fullName evidence="3">Anaerobic dimethyl sulfoxide reductase chain C</fullName>
    </submittedName>
    <submittedName>
        <fullName evidence="2">Dimethylsulfoxide reductase</fullName>
    </submittedName>
</protein>
<evidence type="ECO:0000313" key="4">
    <source>
        <dbReference type="Proteomes" id="UP000195540"/>
    </source>
</evidence>
<dbReference type="PANTHER" id="PTHR38095">
    <property type="entry name" value="ANAEROBIC DIMETHYL SULFOXIDE REDUCTASE CHAIN YNFH"/>
    <property type="match status" value="1"/>
</dbReference>
<evidence type="ECO:0000313" key="5">
    <source>
        <dbReference type="Proteomes" id="UP000254191"/>
    </source>
</evidence>
<dbReference type="Proteomes" id="UP000254191">
    <property type="component" value="Unassembled WGS sequence"/>
</dbReference>
<feature type="transmembrane region" description="Helical" evidence="1">
    <location>
        <begin position="88"/>
        <end position="105"/>
    </location>
</feature>
<dbReference type="Proteomes" id="UP000195540">
    <property type="component" value="Chromosome"/>
</dbReference>
<dbReference type="GO" id="GO:0009389">
    <property type="term" value="F:dimethyl sulfoxide reductase activity"/>
    <property type="evidence" value="ECO:0007669"/>
    <property type="project" value="TreeGrafter"/>
</dbReference>
<dbReference type="InterPro" id="IPR007059">
    <property type="entry name" value="DmsC"/>
</dbReference>
<dbReference type="EMBL" id="CP021694">
    <property type="protein sequence ID" value="ARX34949.1"/>
    <property type="molecule type" value="Genomic_DNA"/>
</dbReference>
<feature type="transmembrane region" description="Helical" evidence="1">
    <location>
        <begin position="12"/>
        <end position="34"/>
    </location>
</feature>
<dbReference type="PANTHER" id="PTHR38095:SF1">
    <property type="entry name" value="ANAEROBIC DIMETHYL SULFOXIDE REDUCTASE CHAIN YNFH"/>
    <property type="match status" value="1"/>
</dbReference>
<accession>A0A1Z1SWS8</accession>
<sequence>MGMGLHEWPLMFFTVIGQSVAGAFIIMGCAILSGKLPEALNRKVHYSMFGLWLLMGIGFLLSMIHMGTPMRAFNSFIRFGHSSLSNEIASGATFFALGGLYWLISVLNKMPAALGKLWLVVVMILAVLFITAISRVYQIDTVPTWYNGYTTVNFVLTAFIGGPILAALLMRIAGFNLNCISALPLLSVIAIIISAIVATSQGFELGSIQTSVQKAVDLVPDYGFLMGIKLIALTLGLACWIAPLLRKNNPSVSLMVLGFILVFVGEFIGRGVFYGLHMTVGMAVVG</sequence>
<dbReference type="GO" id="GO:0009390">
    <property type="term" value="C:dimethyl sulfoxide reductase complex"/>
    <property type="evidence" value="ECO:0007669"/>
    <property type="project" value="TreeGrafter"/>
</dbReference>
<evidence type="ECO:0000313" key="3">
    <source>
        <dbReference type="EMBL" id="SUC40742.1"/>
    </source>
</evidence>
<dbReference type="OrthoDB" id="4394845at2"/>
<keyword evidence="1" id="KW-0472">Membrane</keyword>
<reference evidence="3 5" key="2">
    <citation type="submission" date="2018-06" db="EMBL/GenBank/DDBJ databases">
        <authorList>
            <consortium name="Pathogen Informatics"/>
            <person name="Doyle S."/>
        </authorList>
    </citation>
    <scope>NUCLEOTIDE SEQUENCE [LARGE SCALE GENOMIC DNA]</scope>
    <source>
        <strain evidence="3 5">NCTC11938</strain>
    </source>
</reference>
<keyword evidence="1" id="KW-1133">Transmembrane helix</keyword>
<gene>
    <name evidence="3" type="primary">dmsC_2</name>
    <name evidence="2" type="ORF">AM402_12590</name>
    <name evidence="3" type="ORF">NCTC11938_05044</name>
</gene>